<evidence type="ECO:0000313" key="1">
    <source>
        <dbReference type="EMBL" id="GBO22314.1"/>
    </source>
</evidence>
<evidence type="ECO:0000313" key="2">
    <source>
        <dbReference type="Proteomes" id="UP000499080"/>
    </source>
</evidence>
<organism evidence="1 2">
    <name type="scientific">Araneus ventricosus</name>
    <name type="common">Orbweaver spider</name>
    <name type="synonym">Epeira ventricosa</name>
    <dbReference type="NCBI Taxonomy" id="182803"/>
    <lineage>
        <taxon>Eukaryota</taxon>
        <taxon>Metazoa</taxon>
        <taxon>Ecdysozoa</taxon>
        <taxon>Arthropoda</taxon>
        <taxon>Chelicerata</taxon>
        <taxon>Arachnida</taxon>
        <taxon>Araneae</taxon>
        <taxon>Araneomorphae</taxon>
        <taxon>Entelegynae</taxon>
        <taxon>Araneoidea</taxon>
        <taxon>Araneidae</taxon>
        <taxon>Araneus</taxon>
    </lineage>
</organism>
<accession>A0A4Y2VD51</accession>
<proteinExistence type="predicted"/>
<dbReference type="AlphaFoldDB" id="A0A4Y2VD51"/>
<dbReference type="EMBL" id="BGPR01045415">
    <property type="protein sequence ID" value="GBO22314.1"/>
    <property type="molecule type" value="Genomic_DNA"/>
</dbReference>
<comment type="caution">
    <text evidence="1">The sequence shown here is derived from an EMBL/GenBank/DDBJ whole genome shotgun (WGS) entry which is preliminary data.</text>
</comment>
<protein>
    <submittedName>
        <fullName evidence="1">Uncharacterized protein</fullName>
    </submittedName>
</protein>
<sequence length="93" mass="10157">MAAVQQNKGTGSTRPLSKRLGVAGMTATKNNISVCGKVLVAISAARPLRERRCVLSLMGTQRPNHYYRAAEGTFLVPQSKSIVTFKFLQVKLH</sequence>
<dbReference type="Proteomes" id="UP000499080">
    <property type="component" value="Unassembled WGS sequence"/>
</dbReference>
<reference evidence="1 2" key="1">
    <citation type="journal article" date="2019" name="Sci. Rep.">
        <title>Orb-weaving spider Araneus ventricosus genome elucidates the spidroin gene catalogue.</title>
        <authorList>
            <person name="Kono N."/>
            <person name="Nakamura H."/>
            <person name="Ohtoshi R."/>
            <person name="Moran D.A.P."/>
            <person name="Shinohara A."/>
            <person name="Yoshida Y."/>
            <person name="Fujiwara M."/>
            <person name="Mori M."/>
            <person name="Tomita M."/>
            <person name="Arakawa K."/>
        </authorList>
    </citation>
    <scope>NUCLEOTIDE SEQUENCE [LARGE SCALE GENOMIC DNA]</scope>
</reference>
<keyword evidence="2" id="KW-1185">Reference proteome</keyword>
<gene>
    <name evidence="1" type="ORF">AVEN_156426_1</name>
</gene>
<name>A0A4Y2VD51_ARAVE</name>